<dbReference type="AlphaFoldDB" id="A0A0K2U6A5"/>
<accession>A0A0K2U6A5</accession>
<reference evidence="1" key="1">
    <citation type="submission" date="2014-05" db="EMBL/GenBank/DDBJ databases">
        <authorList>
            <person name="Chronopoulou M."/>
        </authorList>
    </citation>
    <scope>NUCLEOTIDE SEQUENCE</scope>
    <source>
        <tissue evidence="1">Whole organism</tissue>
    </source>
</reference>
<dbReference type="EMBL" id="HACA01016402">
    <property type="protein sequence ID" value="CDW33763.1"/>
    <property type="molecule type" value="Transcribed_RNA"/>
</dbReference>
<evidence type="ECO:0000313" key="1">
    <source>
        <dbReference type="EMBL" id="CDW33763.1"/>
    </source>
</evidence>
<proteinExistence type="predicted"/>
<name>A0A0K2U6A5_LEPSM</name>
<sequence>MIKKGKNFVTLLAVELSIKEVILVNYGPKETVYLVKESMDKIKDLGNPLRSGCPRK</sequence>
<protein>
    <submittedName>
        <fullName evidence="1">Uncharacterized protein</fullName>
    </submittedName>
</protein>
<organism evidence="1">
    <name type="scientific">Lepeophtheirus salmonis</name>
    <name type="common">Salmon louse</name>
    <name type="synonym">Caligus salmonis</name>
    <dbReference type="NCBI Taxonomy" id="72036"/>
    <lineage>
        <taxon>Eukaryota</taxon>
        <taxon>Metazoa</taxon>
        <taxon>Ecdysozoa</taxon>
        <taxon>Arthropoda</taxon>
        <taxon>Crustacea</taxon>
        <taxon>Multicrustacea</taxon>
        <taxon>Hexanauplia</taxon>
        <taxon>Copepoda</taxon>
        <taxon>Siphonostomatoida</taxon>
        <taxon>Caligidae</taxon>
        <taxon>Lepeophtheirus</taxon>
    </lineage>
</organism>